<dbReference type="GO" id="GO:0004630">
    <property type="term" value="F:phospholipase D activity"/>
    <property type="evidence" value="ECO:0000318"/>
    <property type="project" value="GO_Central"/>
</dbReference>
<evidence type="ECO:0000256" key="5">
    <source>
        <dbReference type="ARBA" id="ARBA00022801"/>
    </source>
</evidence>
<accession>A0A1U8A6N2</accession>
<dbReference type="STRING" id="4432.A0A1U8A6N2"/>
<dbReference type="GO" id="GO:0005886">
    <property type="term" value="C:plasma membrane"/>
    <property type="evidence" value="ECO:0000318"/>
    <property type="project" value="GO_Central"/>
</dbReference>
<dbReference type="InterPro" id="IPR015679">
    <property type="entry name" value="PLipase_D_fam"/>
</dbReference>
<comment type="catalytic activity">
    <reaction evidence="1 9">
        <text>a 1,2-diacyl-sn-glycero-3-phosphocholine + H2O = a 1,2-diacyl-sn-glycero-3-phosphate + choline + H(+)</text>
        <dbReference type="Rhea" id="RHEA:14445"/>
        <dbReference type="ChEBI" id="CHEBI:15354"/>
        <dbReference type="ChEBI" id="CHEBI:15377"/>
        <dbReference type="ChEBI" id="CHEBI:15378"/>
        <dbReference type="ChEBI" id="CHEBI:57643"/>
        <dbReference type="ChEBI" id="CHEBI:58608"/>
        <dbReference type="EC" id="3.1.4.4"/>
    </reaction>
</comment>
<dbReference type="SUPFAM" id="SSF56024">
    <property type="entry name" value="Phospholipase D/nuclease"/>
    <property type="match status" value="2"/>
</dbReference>
<evidence type="ECO:0000256" key="4">
    <source>
        <dbReference type="ARBA" id="ARBA00022737"/>
    </source>
</evidence>
<keyword evidence="10" id="KW-1185">Reference proteome</keyword>
<proteinExistence type="inferred from homology"/>
<dbReference type="Gene3D" id="3.30.870.10">
    <property type="entry name" value="Endonuclease Chain A"/>
    <property type="match status" value="2"/>
</dbReference>
<evidence type="ECO:0000256" key="6">
    <source>
        <dbReference type="ARBA" id="ARBA00022837"/>
    </source>
</evidence>
<reference evidence="11" key="1">
    <citation type="submission" date="2025-08" db="UniProtKB">
        <authorList>
            <consortium name="RefSeq"/>
        </authorList>
    </citation>
    <scope>IDENTIFICATION</scope>
</reference>
<evidence type="ECO:0000313" key="10">
    <source>
        <dbReference type="Proteomes" id="UP000189703"/>
    </source>
</evidence>
<dbReference type="EC" id="3.1.4.4" evidence="2 9"/>
<dbReference type="SMART" id="SM00155">
    <property type="entry name" value="PLDc"/>
    <property type="match status" value="2"/>
</dbReference>
<dbReference type="OMA" id="DWKVQVF"/>
<keyword evidence="5 9" id="KW-0378">Hydrolase</keyword>
<gene>
    <name evidence="11" type="primary">LOC104600747</name>
</gene>
<keyword evidence="7 9" id="KW-0442">Lipid degradation</keyword>
<dbReference type="InterPro" id="IPR001736">
    <property type="entry name" value="PLipase_D/transphosphatidylase"/>
</dbReference>
<keyword evidence="6 9" id="KW-0106">Calcium</keyword>
<dbReference type="GO" id="GO:0009395">
    <property type="term" value="P:phospholipid catabolic process"/>
    <property type="evidence" value="ECO:0000318"/>
    <property type="project" value="GO_Central"/>
</dbReference>
<dbReference type="Pfam" id="PF00614">
    <property type="entry name" value="PLDc"/>
    <property type="match status" value="1"/>
</dbReference>
<dbReference type="eggNOG" id="KOG1329">
    <property type="taxonomic scope" value="Eukaryota"/>
</dbReference>
<dbReference type="OrthoDB" id="14911at2759"/>
<evidence type="ECO:0000256" key="9">
    <source>
        <dbReference type="PIRNR" id="PIRNR036470"/>
    </source>
</evidence>
<dbReference type="Pfam" id="PF12357">
    <property type="entry name" value="PLD_C"/>
    <property type="match status" value="1"/>
</dbReference>
<dbReference type="AlphaFoldDB" id="A0A1U8A6N2"/>
<evidence type="ECO:0000256" key="1">
    <source>
        <dbReference type="ARBA" id="ARBA00000798"/>
    </source>
</evidence>
<keyword evidence="3" id="KW-0479">Metal-binding</keyword>
<dbReference type="PANTHER" id="PTHR18896:SF137">
    <property type="entry name" value="PHOSPHOLIPASE D ALPHA 4"/>
    <property type="match status" value="1"/>
</dbReference>
<comment type="similarity">
    <text evidence="9">Belongs to the phospholipase D family. C2-PLD subfamily.</text>
</comment>
<name>A0A1U8A6N2_NELNU</name>
<evidence type="ECO:0000256" key="3">
    <source>
        <dbReference type="ARBA" id="ARBA00022723"/>
    </source>
</evidence>
<evidence type="ECO:0000313" key="11">
    <source>
        <dbReference type="RefSeq" id="XP_010262168.1"/>
    </source>
</evidence>
<keyword evidence="4" id="KW-0677">Repeat</keyword>
<dbReference type="InterPro" id="IPR011402">
    <property type="entry name" value="PLipase_D_pln"/>
</dbReference>
<dbReference type="Proteomes" id="UP000189703">
    <property type="component" value="Unplaced"/>
</dbReference>
<comment type="cofactor">
    <cofactor evidence="9">
        <name>Ca(2+)</name>
        <dbReference type="ChEBI" id="CHEBI:29108"/>
    </cofactor>
</comment>
<dbReference type="GO" id="GO:0005509">
    <property type="term" value="F:calcium ion binding"/>
    <property type="evidence" value="ECO:0007669"/>
    <property type="project" value="InterPro"/>
</dbReference>
<evidence type="ECO:0000256" key="8">
    <source>
        <dbReference type="ARBA" id="ARBA00023098"/>
    </source>
</evidence>
<dbReference type="InterPro" id="IPR035892">
    <property type="entry name" value="C2_domain_sf"/>
</dbReference>
<dbReference type="RefSeq" id="XP_010262168.1">
    <property type="nucleotide sequence ID" value="XM_010263866.2"/>
</dbReference>
<dbReference type="InterPro" id="IPR024632">
    <property type="entry name" value="PLipase_D_C"/>
</dbReference>
<dbReference type="SUPFAM" id="SSF49562">
    <property type="entry name" value="C2 domain (Calcium/lipid-binding domain, CaLB)"/>
    <property type="match status" value="1"/>
</dbReference>
<keyword evidence="8" id="KW-0443">Lipid metabolism</keyword>
<dbReference type="KEGG" id="nnu:104600747"/>
<dbReference type="GeneID" id="104600747"/>
<evidence type="ECO:0000256" key="2">
    <source>
        <dbReference type="ARBA" id="ARBA00012027"/>
    </source>
</evidence>
<dbReference type="GO" id="GO:0046470">
    <property type="term" value="P:phosphatidylcholine metabolic process"/>
    <property type="evidence" value="ECO:0007669"/>
    <property type="project" value="InterPro"/>
</dbReference>
<sequence length="777" mass="88820">MEGKKSCRFLHGTLEATIFHATPYKPSLLDCILGGEKQSYVTIEIDNKKVAETSHQFDRVWNQSFQILCAYPSDSTITITLHTKLSVLGKIHIPTKRILDDETLIDGFFPLLTEKGKPNLELKLRFILWFKHAEHVPSWRRVLSHNEFQGVKNATFPLRSNCSVMLYQDAHHCPTFEPPVCLPGGPRRLWEDVYKAIDGARYLIYIAGWSFNPKMVLVRDPRTELVHARGVQIGQLLKRKSEEGVAVRIMIWDDETSLPIIKNRGVMNTHDEDAFDYFKHSKVVCRLCPRLHHNFPTLFTHHQKTITVDTEARFLDSASEEDESNDEIYTGFNGGDREIMSFIGGLDLCDGRYDTEEHSLFRTLNKESHALDFYQINIPGASLHKGGPREPWHDAHACIAGEAAWDVLTNFEQRWTKQCDPSLLILISTIPNIVHRPSHKNLPSAGDWKVQVFRSIDHVSATSLPMGVSLEQSIHEAYVEAIRRAEKFIYIENQYFMGSCHLWDTDRHSGCGNLIPVEIAVKVVNKIKAKERFAVYIVIPMWPEGIPESESVQDMLHWTRQTMAMMYRLIAEAIQESGESAHPKDYLNFFCLANREQKSSGEFVPPYSPQPSTHYWHSQKQRRFMIYVHSKFMIVDDMYMIIGSANVNQRSMDGGRDTEIAMGCYQPKHVTNGTHGDIHAYRMSLWYEHTGRIEESFLEAHSLDCVRRINAIGEEMWNIYSGNEIIDMKGVHLVNYPVTVLSDGSVLDLVEGGGLFPDTNTPVKGKRSMVLPPTFTT</sequence>
<dbReference type="PANTHER" id="PTHR18896">
    <property type="entry name" value="PHOSPHOLIPASE D"/>
    <property type="match status" value="1"/>
</dbReference>
<dbReference type="Gene3D" id="2.60.40.150">
    <property type="entry name" value="C2 domain"/>
    <property type="match status" value="1"/>
</dbReference>
<organism evidence="10 11">
    <name type="scientific">Nelumbo nucifera</name>
    <name type="common">Sacred lotus</name>
    <dbReference type="NCBI Taxonomy" id="4432"/>
    <lineage>
        <taxon>Eukaryota</taxon>
        <taxon>Viridiplantae</taxon>
        <taxon>Streptophyta</taxon>
        <taxon>Embryophyta</taxon>
        <taxon>Tracheophyta</taxon>
        <taxon>Spermatophyta</taxon>
        <taxon>Magnoliopsida</taxon>
        <taxon>Proteales</taxon>
        <taxon>Nelumbonaceae</taxon>
        <taxon>Nelumbo</taxon>
    </lineage>
</organism>
<dbReference type="PROSITE" id="PS50035">
    <property type="entry name" value="PLD"/>
    <property type="match status" value="1"/>
</dbReference>
<dbReference type="PIRSF" id="PIRSF036470">
    <property type="entry name" value="PLD_plant"/>
    <property type="match status" value="1"/>
</dbReference>
<protein>
    <recommendedName>
        <fullName evidence="2 9">Phospholipase D</fullName>
        <ecNumber evidence="2 9">3.1.4.4</ecNumber>
    </recommendedName>
</protein>
<evidence type="ECO:0000256" key="7">
    <source>
        <dbReference type="ARBA" id="ARBA00022963"/>
    </source>
</evidence>
<comment type="function">
    <text evidence="9">Hydrolyzes glycerol-phospholipids at the terminal phosphodiesteric bond.</text>
</comment>
<dbReference type="FunCoup" id="A0A1U8A6N2">
    <property type="interactions" value="224"/>
</dbReference>